<sequence>MNYRELLVGSLSEAAVCACSLLISGSSFAYSGNNDASDVSGVMNGSFYVSGSYSPSFPSISSFAISESDRGGSYVKGYNKNLSTLNVSDPASFTQHEPSFKFAKSLLTSFDGATGYAIGGARVEVEVGYKKFETLAESDYKHIGSHNFVAVGRDATLTPDNFFVMKIDSVKDISVMLNACYDVMHTDLPVSPYMCAGLGASFINIADHVTSKLAYRGKVGVSYKLTPEISLIAGGFYHGIFDEQYAGIPASNRVNIAGGAAAKVKANIASYGFNIGARFAFN</sequence>
<reference evidence="3" key="1">
    <citation type="submission" date="2013-03" db="EMBL/GenBank/DDBJ databases">
        <title>Coinfection with Anaplasma phagocytophilum and Rickettsia raoultii in a child, Sicily.</title>
        <authorList>
            <person name="Torina A."/>
            <person name="Romano A."/>
            <person name="Fernandez de Mera I.G."/>
            <person name="Dones P."/>
            <person name="Salsa L."/>
            <person name="Blanda V."/>
            <person name="D Agostino R."/>
            <person name="Ruiz-Fons F."/>
            <person name="Caracappa S."/>
            <person name="de la Fuente J."/>
        </authorList>
    </citation>
    <scope>NUCLEOTIDE SEQUENCE</scope>
</reference>
<dbReference type="SUPFAM" id="SSF56925">
    <property type="entry name" value="OMPA-like"/>
    <property type="match status" value="1"/>
</dbReference>
<proteinExistence type="predicted"/>
<evidence type="ECO:0000259" key="2">
    <source>
        <dbReference type="Pfam" id="PF01617"/>
    </source>
</evidence>
<dbReference type="Pfam" id="PF01617">
    <property type="entry name" value="Surface_Ag_2"/>
    <property type="match status" value="1"/>
</dbReference>
<evidence type="ECO:0000256" key="1">
    <source>
        <dbReference type="SAM" id="SignalP"/>
    </source>
</evidence>
<evidence type="ECO:0000313" key="3">
    <source>
        <dbReference type="EMBL" id="AHJ80824.1"/>
    </source>
</evidence>
<organism evidence="3">
    <name type="scientific">Anaplasma phagocytophilum</name>
    <name type="common">Ehrlichia phagocytophila</name>
    <dbReference type="NCBI Taxonomy" id="948"/>
    <lineage>
        <taxon>Bacteria</taxon>
        <taxon>Pseudomonadati</taxon>
        <taxon>Pseudomonadota</taxon>
        <taxon>Alphaproteobacteria</taxon>
        <taxon>Rickettsiales</taxon>
        <taxon>Anaplasmataceae</taxon>
        <taxon>Anaplasma</taxon>
        <taxon>phagocytophilum group</taxon>
    </lineage>
</organism>
<feature type="chain" id="PRO_5002264592" evidence="1">
    <location>
        <begin position="30"/>
        <end position="282"/>
    </location>
</feature>
<dbReference type="InterPro" id="IPR002566">
    <property type="entry name" value="Msp4_OMP-like"/>
</dbReference>
<dbReference type="AlphaFoldDB" id="A0A0D3L792"/>
<feature type="domain" description="Msp4/OMP-like" evidence="2">
    <location>
        <begin position="43"/>
        <end position="281"/>
    </location>
</feature>
<accession>A0A0D3L792</accession>
<protein>
    <submittedName>
        <fullName evidence="3">Msp4</fullName>
    </submittedName>
</protein>
<dbReference type="InterPro" id="IPR011250">
    <property type="entry name" value="OMP/PagP_B-barrel"/>
</dbReference>
<gene>
    <name evidence="3" type="primary">msp4</name>
</gene>
<dbReference type="EMBL" id="KC847317">
    <property type="protein sequence ID" value="AHJ80824.1"/>
    <property type="molecule type" value="Genomic_DNA"/>
</dbReference>
<name>A0A0D3L792_ANAPH</name>
<dbReference type="Gene3D" id="2.40.160.20">
    <property type="match status" value="1"/>
</dbReference>
<feature type="signal peptide" evidence="1">
    <location>
        <begin position="1"/>
        <end position="29"/>
    </location>
</feature>
<keyword evidence="1" id="KW-0732">Signal</keyword>